<dbReference type="Pfam" id="PF13247">
    <property type="entry name" value="Fer4_11"/>
    <property type="match status" value="1"/>
</dbReference>
<evidence type="ECO:0000313" key="9">
    <source>
        <dbReference type="Proteomes" id="UP000317178"/>
    </source>
</evidence>
<sequence>MASTTTAEIAKPKRWDVPFGEEMTTVAVEELLKLAPFRDMTVDNFPRSCSLSDLLLHDTRLREYQPGDLIVREGDYGNSAFLVVTGEVRVVLESLSPERLGRPPVKSKKSFWSLCRDLLTPVSYPEVRDKNNISSTTADLLKPLFLQDVPGLLDKHQTLQLGAGEIFGELAALGRTPRTATVFAESEVILLEIRWQGLRDLMKYDTALKSHLDQLYRQNSLESHLRETPFFNQVPPDQLRQIAEQVEFLSYGQFEWFRDYQLNLKSMTDAERLEMEPIILTEAAYAEGIYLVRSGFVRVTHKYGQSERTSSYLHKGQFYGLAELSLNWQASRQTGWLNSLRAVGYVDLLRIPTPVVEEFVLPTLSAVDLGRYIAEAEQQVERKQGRTESVGDGSKQTESNAGLLEFLVDQRYINGTKTMLIDMNRCTRCDDCVRACSDAHGNNPRFLRSGPTHEQFMVAHACMHCLDPVCMIGCPTGAIHRDATMGTVLINDQTCIGCTTCANSCPYDNIQMVEIRNDQGQILRDEENQQPVMKATKCDLCHDLQNGPACQNACPHDALVRISTSELDQLEPWTKRHAG</sequence>
<keyword evidence="4" id="KW-0408">Iron</keyword>
<feature type="domain" description="4Fe-4S ferredoxin-type" evidence="7">
    <location>
        <begin position="417"/>
        <end position="445"/>
    </location>
</feature>
<evidence type="ECO:0000256" key="4">
    <source>
        <dbReference type="ARBA" id="ARBA00023004"/>
    </source>
</evidence>
<keyword evidence="9" id="KW-1185">Reference proteome</keyword>
<dbReference type="InterPro" id="IPR000595">
    <property type="entry name" value="cNMP-bd_dom"/>
</dbReference>
<evidence type="ECO:0000256" key="5">
    <source>
        <dbReference type="ARBA" id="ARBA00023014"/>
    </source>
</evidence>
<keyword evidence="1" id="KW-0004">4Fe-4S</keyword>
<dbReference type="InterPro" id="IPR017896">
    <property type="entry name" value="4Fe4S_Fe-S-bd"/>
</dbReference>
<dbReference type="PANTHER" id="PTHR42859:SF17">
    <property type="entry name" value="ELECTRON TRANSPORT PROTEIN HYDN-RELATED"/>
    <property type="match status" value="1"/>
</dbReference>
<feature type="domain" description="Cyclic nucleotide-binding" evidence="6">
    <location>
        <begin position="55"/>
        <end position="219"/>
    </location>
</feature>
<dbReference type="PROSITE" id="PS00198">
    <property type="entry name" value="4FE4S_FER_1"/>
    <property type="match status" value="1"/>
</dbReference>
<dbReference type="EMBL" id="CP036281">
    <property type="protein sequence ID" value="QDU80575.1"/>
    <property type="molecule type" value="Genomic_DNA"/>
</dbReference>
<dbReference type="InterPro" id="IPR017900">
    <property type="entry name" value="4Fe4S_Fe_S_CS"/>
</dbReference>
<dbReference type="InterPro" id="IPR014710">
    <property type="entry name" value="RmlC-like_jellyroll"/>
</dbReference>
<dbReference type="PRINTS" id="PR00103">
    <property type="entry name" value="CAMPKINASE"/>
</dbReference>
<evidence type="ECO:0000313" key="8">
    <source>
        <dbReference type="EMBL" id="QDU80575.1"/>
    </source>
</evidence>
<feature type="domain" description="4Fe-4S ferredoxin-type" evidence="7">
    <location>
        <begin position="486"/>
        <end position="515"/>
    </location>
</feature>
<dbReference type="GO" id="GO:0046872">
    <property type="term" value="F:metal ion binding"/>
    <property type="evidence" value="ECO:0007669"/>
    <property type="project" value="UniProtKB-KW"/>
</dbReference>
<dbReference type="InterPro" id="IPR050294">
    <property type="entry name" value="RnfB_subfamily"/>
</dbReference>
<proteinExistence type="predicted"/>
<evidence type="ECO:0000259" key="6">
    <source>
        <dbReference type="PROSITE" id="PS50042"/>
    </source>
</evidence>
<name>A0A518CMY0_9PLAN</name>
<dbReference type="PROSITE" id="PS50042">
    <property type="entry name" value="CNMP_BINDING_3"/>
    <property type="match status" value="2"/>
</dbReference>
<dbReference type="Pfam" id="PF00027">
    <property type="entry name" value="cNMP_binding"/>
    <property type="match status" value="1"/>
</dbReference>
<dbReference type="PROSITE" id="PS51379">
    <property type="entry name" value="4FE4S_FER_2"/>
    <property type="match status" value="2"/>
</dbReference>
<dbReference type="SUPFAM" id="SSF51206">
    <property type="entry name" value="cAMP-binding domain-like"/>
    <property type="match status" value="2"/>
</dbReference>
<dbReference type="InterPro" id="IPR018490">
    <property type="entry name" value="cNMP-bd_dom_sf"/>
</dbReference>
<evidence type="ECO:0000256" key="2">
    <source>
        <dbReference type="ARBA" id="ARBA00022723"/>
    </source>
</evidence>
<dbReference type="OrthoDB" id="9810688at2"/>
<keyword evidence="5" id="KW-0411">Iron-sulfur</keyword>
<dbReference type="CDD" id="cd00038">
    <property type="entry name" value="CAP_ED"/>
    <property type="match status" value="2"/>
</dbReference>
<evidence type="ECO:0000259" key="7">
    <source>
        <dbReference type="PROSITE" id="PS51379"/>
    </source>
</evidence>
<protein>
    <submittedName>
        <fullName evidence="8">Electron transport protein HydN</fullName>
    </submittedName>
</protein>
<dbReference type="RefSeq" id="WP_144995838.1">
    <property type="nucleotide sequence ID" value="NZ_CP036281.1"/>
</dbReference>
<gene>
    <name evidence="8" type="primary">hydN</name>
    <name evidence="8" type="ORF">Pla110_23060</name>
</gene>
<dbReference type="CDD" id="cd16367">
    <property type="entry name" value="DMSOR_beta_like"/>
    <property type="match status" value="1"/>
</dbReference>
<reference evidence="8 9" key="1">
    <citation type="submission" date="2019-02" db="EMBL/GenBank/DDBJ databases">
        <title>Deep-cultivation of Planctomycetes and their phenomic and genomic characterization uncovers novel biology.</title>
        <authorList>
            <person name="Wiegand S."/>
            <person name="Jogler M."/>
            <person name="Boedeker C."/>
            <person name="Pinto D."/>
            <person name="Vollmers J."/>
            <person name="Rivas-Marin E."/>
            <person name="Kohn T."/>
            <person name="Peeters S.H."/>
            <person name="Heuer A."/>
            <person name="Rast P."/>
            <person name="Oberbeckmann S."/>
            <person name="Bunk B."/>
            <person name="Jeske O."/>
            <person name="Meyerdierks A."/>
            <person name="Storesund J.E."/>
            <person name="Kallscheuer N."/>
            <person name="Luecker S."/>
            <person name="Lage O.M."/>
            <person name="Pohl T."/>
            <person name="Merkel B.J."/>
            <person name="Hornburger P."/>
            <person name="Mueller R.-W."/>
            <person name="Bruemmer F."/>
            <person name="Labrenz M."/>
            <person name="Spormann A.M."/>
            <person name="Op den Camp H."/>
            <person name="Overmann J."/>
            <person name="Amann R."/>
            <person name="Jetten M.S.M."/>
            <person name="Mascher T."/>
            <person name="Medema M.H."/>
            <person name="Devos D.P."/>
            <person name="Kaster A.-K."/>
            <person name="Ovreas L."/>
            <person name="Rohde M."/>
            <person name="Galperin M.Y."/>
            <person name="Jogler C."/>
        </authorList>
    </citation>
    <scope>NUCLEOTIDE SEQUENCE [LARGE SCALE GENOMIC DNA]</scope>
    <source>
        <strain evidence="8 9">Pla110</strain>
    </source>
</reference>
<evidence type="ECO:0000256" key="1">
    <source>
        <dbReference type="ARBA" id="ARBA00022485"/>
    </source>
</evidence>
<dbReference type="GO" id="GO:0051539">
    <property type="term" value="F:4 iron, 4 sulfur cluster binding"/>
    <property type="evidence" value="ECO:0007669"/>
    <property type="project" value="UniProtKB-KW"/>
</dbReference>
<dbReference type="Gene3D" id="2.60.120.10">
    <property type="entry name" value="Jelly Rolls"/>
    <property type="match status" value="2"/>
</dbReference>
<keyword evidence="3" id="KW-0677">Repeat</keyword>
<feature type="domain" description="Cyclic nucleotide-binding" evidence="6">
    <location>
        <begin position="230"/>
        <end position="363"/>
    </location>
</feature>
<organism evidence="8 9">
    <name type="scientific">Polystyrenella longa</name>
    <dbReference type="NCBI Taxonomy" id="2528007"/>
    <lineage>
        <taxon>Bacteria</taxon>
        <taxon>Pseudomonadati</taxon>
        <taxon>Planctomycetota</taxon>
        <taxon>Planctomycetia</taxon>
        <taxon>Planctomycetales</taxon>
        <taxon>Planctomycetaceae</taxon>
        <taxon>Polystyrenella</taxon>
    </lineage>
</organism>
<dbReference type="SUPFAM" id="SSF54862">
    <property type="entry name" value="4Fe-4S ferredoxins"/>
    <property type="match status" value="1"/>
</dbReference>
<accession>A0A518CMY0</accession>
<dbReference type="AlphaFoldDB" id="A0A518CMY0"/>
<keyword evidence="2" id="KW-0479">Metal-binding</keyword>
<dbReference type="Gene3D" id="3.30.70.20">
    <property type="match status" value="2"/>
</dbReference>
<dbReference type="Proteomes" id="UP000317178">
    <property type="component" value="Chromosome"/>
</dbReference>
<evidence type="ECO:0000256" key="3">
    <source>
        <dbReference type="ARBA" id="ARBA00022737"/>
    </source>
</evidence>
<dbReference type="KEGG" id="plon:Pla110_23060"/>
<dbReference type="PANTHER" id="PTHR42859">
    <property type="entry name" value="OXIDOREDUCTASE"/>
    <property type="match status" value="1"/>
</dbReference>